<protein>
    <submittedName>
        <fullName evidence="2">Uncharacterized protein</fullName>
    </submittedName>
</protein>
<organism evidence="2 3">
    <name type="scientific">Stephania yunnanensis</name>
    <dbReference type="NCBI Taxonomy" id="152371"/>
    <lineage>
        <taxon>Eukaryota</taxon>
        <taxon>Viridiplantae</taxon>
        <taxon>Streptophyta</taxon>
        <taxon>Embryophyta</taxon>
        <taxon>Tracheophyta</taxon>
        <taxon>Spermatophyta</taxon>
        <taxon>Magnoliopsida</taxon>
        <taxon>Ranunculales</taxon>
        <taxon>Menispermaceae</taxon>
        <taxon>Menispermoideae</taxon>
        <taxon>Cissampelideae</taxon>
        <taxon>Stephania</taxon>
    </lineage>
</organism>
<sequence length="91" mass="9584">MDLDERIWWVADVVVARKMFPLSEGDRASALKLADEVLKHLAVIGAPDLSGTPTSGATRSQCPSKPGEGGSSKCKGKGPTTSQQSSKKSKN</sequence>
<feature type="compositionally biased region" description="Low complexity" evidence="1">
    <location>
        <begin position="62"/>
        <end position="91"/>
    </location>
</feature>
<dbReference type="AlphaFoldDB" id="A0AAP0HL38"/>
<comment type="caution">
    <text evidence="2">The sequence shown here is derived from an EMBL/GenBank/DDBJ whole genome shotgun (WGS) entry which is preliminary data.</text>
</comment>
<feature type="compositionally biased region" description="Polar residues" evidence="1">
    <location>
        <begin position="51"/>
        <end position="61"/>
    </location>
</feature>
<reference evidence="2 3" key="1">
    <citation type="submission" date="2024-01" db="EMBL/GenBank/DDBJ databases">
        <title>Genome assemblies of Stephania.</title>
        <authorList>
            <person name="Yang L."/>
        </authorList>
    </citation>
    <scope>NUCLEOTIDE SEQUENCE [LARGE SCALE GENOMIC DNA]</scope>
    <source>
        <strain evidence="2">YNDBR</strain>
        <tissue evidence="2">Leaf</tissue>
    </source>
</reference>
<evidence type="ECO:0000313" key="2">
    <source>
        <dbReference type="EMBL" id="KAK9086745.1"/>
    </source>
</evidence>
<accession>A0AAP0HL38</accession>
<gene>
    <name evidence="2" type="ORF">Syun_029139</name>
</gene>
<evidence type="ECO:0000256" key="1">
    <source>
        <dbReference type="SAM" id="MobiDB-lite"/>
    </source>
</evidence>
<evidence type="ECO:0000313" key="3">
    <source>
        <dbReference type="Proteomes" id="UP001420932"/>
    </source>
</evidence>
<feature type="region of interest" description="Disordered" evidence="1">
    <location>
        <begin position="46"/>
        <end position="91"/>
    </location>
</feature>
<keyword evidence="3" id="KW-1185">Reference proteome</keyword>
<proteinExistence type="predicted"/>
<name>A0AAP0HL38_9MAGN</name>
<dbReference type="EMBL" id="JBBNAF010000013">
    <property type="protein sequence ID" value="KAK9086745.1"/>
    <property type="molecule type" value="Genomic_DNA"/>
</dbReference>
<dbReference type="Proteomes" id="UP001420932">
    <property type="component" value="Unassembled WGS sequence"/>
</dbReference>